<accession>A0A3S4T8M6</accession>
<dbReference type="Pfam" id="PF16264">
    <property type="entry name" value="SatD"/>
    <property type="match status" value="1"/>
</dbReference>
<dbReference type="KEGG" id="ahw:NCTC11636_00491"/>
<reference evidence="1 2" key="1">
    <citation type="submission" date="2018-12" db="EMBL/GenBank/DDBJ databases">
        <authorList>
            <consortium name="Pathogen Informatics"/>
        </authorList>
    </citation>
    <scope>NUCLEOTIDE SEQUENCE [LARGE SCALE GENOMIC DNA]</scope>
    <source>
        <strain evidence="1 2">NCTC11636</strain>
    </source>
</reference>
<organism evidence="1 2">
    <name type="scientific">Actinomyces howellii</name>
    <dbReference type="NCBI Taxonomy" id="52771"/>
    <lineage>
        <taxon>Bacteria</taxon>
        <taxon>Bacillati</taxon>
        <taxon>Actinomycetota</taxon>
        <taxon>Actinomycetes</taxon>
        <taxon>Actinomycetales</taxon>
        <taxon>Actinomycetaceae</taxon>
        <taxon>Actinomyces</taxon>
    </lineage>
</organism>
<dbReference type="Proteomes" id="UP000266895">
    <property type="component" value="Chromosome"/>
</dbReference>
<keyword evidence="2" id="KW-1185">Reference proteome</keyword>
<evidence type="ECO:0000313" key="1">
    <source>
        <dbReference type="EMBL" id="VEG26368.1"/>
    </source>
</evidence>
<protein>
    <recommendedName>
        <fullName evidence="3">SatD family (SatD)</fullName>
    </recommendedName>
</protein>
<evidence type="ECO:0000313" key="2">
    <source>
        <dbReference type="Proteomes" id="UP000266895"/>
    </source>
</evidence>
<gene>
    <name evidence="1" type="ORF">NCTC11636_00491</name>
</gene>
<dbReference type="EMBL" id="LR134350">
    <property type="protein sequence ID" value="VEG26368.1"/>
    <property type="molecule type" value="Genomic_DNA"/>
</dbReference>
<dbReference type="AlphaFoldDB" id="A0A3S4T8M6"/>
<evidence type="ECO:0008006" key="3">
    <source>
        <dbReference type="Google" id="ProtNLM"/>
    </source>
</evidence>
<dbReference type="InterPro" id="IPR032580">
    <property type="entry name" value="SatD"/>
</dbReference>
<proteinExistence type="predicted"/>
<sequence>MYALIADIVGSRRLPDRARAQESVTAALEQARLGLSMSQDPYATVGDEFQAVAVDLAGALTLTLRTHLLLPDGLALRFGVGAGEVSALSPGAGAPIQDGSAWWAAREAIDLAHGLQERGRSFARTWLRVADGAGTLVDPTPTAQGEAVANAMLLLRDQAVSRMRARQRRVLAGLLMGATQVEVARRERLSQQAVSEFVRGPGAAVLEAQSLVDGLAVPDP</sequence>
<name>A0A3S4T8M6_9ACTO</name>